<feature type="region of interest" description="Disordered" evidence="1">
    <location>
        <begin position="158"/>
        <end position="208"/>
    </location>
</feature>
<evidence type="ECO:0000313" key="3">
    <source>
        <dbReference type="Proteomes" id="UP000053424"/>
    </source>
</evidence>
<feature type="compositionally biased region" description="Basic and acidic residues" evidence="1">
    <location>
        <begin position="1"/>
        <end position="11"/>
    </location>
</feature>
<evidence type="ECO:0000256" key="1">
    <source>
        <dbReference type="SAM" id="MobiDB-lite"/>
    </source>
</evidence>
<feature type="compositionally biased region" description="Low complexity" evidence="1">
    <location>
        <begin position="181"/>
        <end position="196"/>
    </location>
</feature>
<feature type="compositionally biased region" description="Low complexity" evidence="1">
    <location>
        <begin position="118"/>
        <end position="134"/>
    </location>
</feature>
<feature type="region of interest" description="Disordered" evidence="1">
    <location>
        <begin position="1"/>
        <end position="40"/>
    </location>
</feature>
<gene>
    <name evidence="2" type="ORF">M413DRAFT_26773</name>
</gene>
<feature type="compositionally biased region" description="Basic residues" evidence="1">
    <location>
        <begin position="197"/>
        <end position="208"/>
    </location>
</feature>
<dbReference type="HOGENOM" id="CLU_1321032_0_0_1"/>
<evidence type="ECO:0000313" key="2">
    <source>
        <dbReference type="EMBL" id="KIM42778.1"/>
    </source>
</evidence>
<feature type="region of interest" description="Disordered" evidence="1">
    <location>
        <begin position="81"/>
        <end position="144"/>
    </location>
</feature>
<reference evidence="2 3" key="1">
    <citation type="submission" date="2014-04" db="EMBL/GenBank/DDBJ databases">
        <authorList>
            <consortium name="DOE Joint Genome Institute"/>
            <person name="Kuo A."/>
            <person name="Gay G."/>
            <person name="Dore J."/>
            <person name="Kohler A."/>
            <person name="Nagy L.G."/>
            <person name="Floudas D."/>
            <person name="Copeland A."/>
            <person name="Barry K.W."/>
            <person name="Cichocki N."/>
            <person name="Veneault-Fourrey C."/>
            <person name="LaButti K."/>
            <person name="Lindquist E.A."/>
            <person name="Lipzen A."/>
            <person name="Lundell T."/>
            <person name="Morin E."/>
            <person name="Murat C."/>
            <person name="Sun H."/>
            <person name="Tunlid A."/>
            <person name="Henrissat B."/>
            <person name="Grigoriev I.V."/>
            <person name="Hibbett D.S."/>
            <person name="Martin F."/>
            <person name="Nordberg H.P."/>
            <person name="Cantor M.N."/>
            <person name="Hua S.X."/>
        </authorList>
    </citation>
    <scope>NUCLEOTIDE SEQUENCE [LARGE SCALE GENOMIC DNA]</scope>
    <source>
        <strain evidence="3">h7</strain>
    </source>
</reference>
<dbReference type="AlphaFoldDB" id="A0A0C2XYS8"/>
<dbReference type="EMBL" id="KN831777">
    <property type="protein sequence ID" value="KIM42778.1"/>
    <property type="molecule type" value="Genomic_DNA"/>
</dbReference>
<reference evidence="3" key="2">
    <citation type="submission" date="2015-01" db="EMBL/GenBank/DDBJ databases">
        <title>Evolutionary Origins and Diversification of the Mycorrhizal Mutualists.</title>
        <authorList>
            <consortium name="DOE Joint Genome Institute"/>
            <consortium name="Mycorrhizal Genomics Consortium"/>
            <person name="Kohler A."/>
            <person name="Kuo A."/>
            <person name="Nagy L.G."/>
            <person name="Floudas D."/>
            <person name="Copeland A."/>
            <person name="Barry K.W."/>
            <person name="Cichocki N."/>
            <person name="Veneault-Fourrey C."/>
            <person name="LaButti K."/>
            <person name="Lindquist E.A."/>
            <person name="Lipzen A."/>
            <person name="Lundell T."/>
            <person name="Morin E."/>
            <person name="Murat C."/>
            <person name="Riley R."/>
            <person name="Ohm R."/>
            <person name="Sun H."/>
            <person name="Tunlid A."/>
            <person name="Henrissat B."/>
            <person name="Grigoriev I.V."/>
            <person name="Hibbett D.S."/>
            <person name="Martin F."/>
        </authorList>
    </citation>
    <scope>NUCLEOTIDE SEQUENCE [LARGE SCALE GENOMIC DNA]</scope>
    <source>
        <strain evidence="3">h7</strain>
    </source>
</reference>
<accession>A0A0C2XYS8</accession>
<proteinExistence type="predicted"/>
<dbReference type="Proteomes" id="UP000053424">
    <property type="component" value="Unassembled WGS sequence"/>
</dbReference>
<keyword evidence="3" id="KW-1185">Reference proteome</keyword>
<organism evidence="2 3">
    <name type="scientific">Hebeloma cylindrosporum</name>
    <dbReference type="NCBI Taxonomy" id="76867"/>
    <lineage>
        <taxon>Eukaryota</taxon>
        <taxon>Fungi</taxon>
        <taxon>Dikarya</taxon>
        <taxon>Basidiomycota</taxon>
        <taxon>Agaricomycotina</taxon>
        <taxon>Agaricomycetes</taxon>
        <taxon>Agaricomycetidae</taxon>
        <taxon>Agaricales</taxon>
        <taxon>Agaricineae</taxon>
        <taxon>Hymenogastraceae</taxon>
        <taxon>Hebeloma</taxon>
    </lineage>
</organism>
<feature type="compositionally biased region" description="Basic and acidic residues" evidence="1">
    <location>
        <begin position="99"/>
        <end position="116"/>
    </location>
</feature>
<protein>
    <submittedName>
        <fullName evidence="2">Uncharacterized protein</fullName>
    </submittedName>
</protein>
<sequence length="208" mass="22441">MFEISRPRKDQFNQSQPVFPPPKPSEAPARLNTETHRAGVKVEVETGPGTAETVGVRTTMGAIKEPNNLCPGYVAPPGHVWHPSTGGGPSHVGAPGHLSEAEKRHPSRPQDLEHYKQQKLQEAQAAEAKRTTAASGAHKGLSKYLPKQTKALEEFEKKFPARHGGAAGRAHEAPGRMQTSPVKTPVKTPMKTPMKMPVKKGKGKAAHK</sequence>
<name>A0A0C2XYS8_HEBCY</name>
<dbReference type="OrthoDB" id="3043759at2759"/>